<dbReference type="EMBL" id="ML987203">
    <property type="protein sequence ID" value="KAF2244262.1"/>
    <property type="molecule type" value="Genomic_DNA"/>
</dbReference>
<comment type="catalytic activity">
    <reaction evidence="9">
        <text>L-seryl-[protein] + ATP = O-phospho-L-seryl-[protein] + ADP + H(+)</text>
        <dbReference type="Rhea" id="RHEA:17989"/>
        <dbReference type="Rhea" id="RHEA-COMP:9863"/>
        <dbReference type="Rhea" id="RHEA-COMP:11604"/>
        <dbReference type="ChEBI" id="CHEBI:15378"/>
        <dbReference type="ChEBI" id="CHEBI:29999"/>
        <dbReference type="ChEBI" id="CHEBI:30616"/>
        <dbReference type="ChEBI" id="CHEBI:83421"/>
        <dbReference type="ChEBI" id="CHEBI:456216"/>
        <dbReference type="EC" id="2.7.11.1"/>
    </reaction>
</comment>
<evidence type="ECO:0000256" key="1">
    <source>
        <dbReference type="ARBA" id="ARBA00010886"/>
    </source>
</evidence>
<evidence type="ECO:0000313" key="15">
    <source>
        <dbReference type="Proteomes" id="UP000800094"/>
    </source>
</evidence>
<dbReference type="Gene3D" id="1.10.510.10">
    <property type="entry name" value="Transferase(Phosphotransferase) domain 1"/>
    <property type="match status" value="1"/>
</dbReference>
<dbReference type="AlphaFoldDB" id="A0A6A6I2R7"/>
<dbReference type="EC" id="2.7.11.1" evidence="2"/>
<dbReference type="OrthoDB" id="4062651at2759"/>
<evidence type="ECO:0000256" key="6">
    <source>
        <dbReference type="ARBA" id="ARBA00022777"/>
    </source>
</evidence>
<sequence>MSGRPVEKPNCLRAQEAYYDSGSPIHPREVNPFETAFNTFSDLGQGAKENVLHSPHSDSRSDTGGDTPFYTAGEGPFGDYFQQIQNGPDRSLFLTITEGAHLELELKDKERLPYVLVRNLGHGANASVEMIRDRLSGSVYARKIFRNVYARNLDEAKREFHNEIRNMRRLASHHHIVRIYATYMAHRELALILTPVADGGDLAAVLDQYRDASDADRRRTSRILWGAFGCLASALAFMHKQTIRHKDIKPQNILIHEGSVLYTDFGISFDFSQQGHSTTTGYPRSFTRRYCAPEVADWNSRNSKSDVFSLGCVYIEILATLIPSRVPESLLDEPFYLKINESLGHGTCYDQCLSADRVGSVIATMIMKDPEQRPSAEDVVSGWKGLSPEASKYFCQDCLKGDK</sequence>
<dbReference type="InterPro" id="IPR011009">
    <property type="entry name" value="Kinase-like_dom_sf"/>
</dbReference>
<dbReference type="GO" id="GO:0005634">
    <property type="term" value="C:nucleus"/>
    <property type="evidence" value="ECO:0007669"/>
    <property type="project" value="TreeGrafter"/>
</dbReference>
<evidence type="ECO:0000256" key="4">
    <source>
        <dbReference type="ARBA" id="ARBA00022679"/>
    </source>
</evidence>
<protein>
    <recommendedName>
        <fullName evidence="2">non-specific serine/threonine protein kinase</fullName>
        <ecNumber evidence="2">2.7.11.1</ecNumber>
    </recommendedName>
</protein>
<dbReference type="Pfam" id="PF00069">
    <property type="entry name" value="Pkinase"/>
    <property type="match status" value="1"/>
</dbReference>
<dbReference type="PROSITE" id="PS00108">
    <property type="entry name" value="PROTEIN_KINASE_ST"/>
    <property type="match status" value="1"/>
</dbReference>
<organism evidence="14 15">
    <name type="scientific">Trematosphaeria pertusa</name>
    <dbReference type="NCBI Taxonomy" id="390896"/>
    <lineage>
        <taxon>Eukaryota</taxon>
        <taxon>Fungi</taxon>
        <taxon>Dikarya</taxon>
        <taxon>Ascomycota</taxon>
        <taxon>Pezizomycotina</taxon>
        <taxon>Dothideomycetes</taxon>
        <taxon>Pleosporomycetidae</taxon>
        <taxon>Pleosporales</taxon>
        <taxon>Massarineae</taxon>
        <taxon>Trematosphaeriaceae</taxon>
        <taxon>Trematosphaeria</taxon>
    </lineage>
</organism>
<dbReference type="PROSITE" id="PS50011">
    <property type="entry name" value="PROTEIN_KINASE_DOM"/>
    <property type="match status" value="1"/>
</dbReference>
<dbReference type="RefSeq" id="XP_033679266.1">
    <property type="nucleotide sequence ID" value="XM_033827134.1"/>
</dbReference>
<dbReference type="GO" id="GO:0004674">
    <property type="term" value="F:protein serine/threonine kinase activity"/>
    <property type="evidence" value="ECO:0007669"/>
    <property type="project" value="UniProtKB-KW"/>
</dbReference>
<keyword evidence="7 10" id="KW-0067">ATP-binding</keyword>
<keyword evidence="6 14" id="KW-0418">Kinase</keyword>
<dbReference type="InterPro" id="IPR008271">
    <property type="entry name" value="Ser/Thr_kinase_AS"/>
</dbReference>
<name>A0A6A6I2R7_9PLEO</name>
<accession>A0A6A6I2R7</accession>
<dbReference type="InterPro" id="IPR000719">
    <property type="entry name" value="Prot_kinase_dom"/>
</dbReference>
<keyword evidence="4" id="KW-0808">Transferase</keyword>
<keyword evidence="15" id="KW-1185">Reference proteome</keyword>
<gene>
    <name evidence="14" type="ORF">BU26DRAFT_509188</name>
</gene>
<dbReference type="SUPFAM" id="SSF56112">
    <property type="entry name" value="Protein kinase-like (PK-like)"/>
    <property type="match status" value="1"/>
</dbReference>
<evidence type="ECO:0000256" key="11">
    <source>
        <dbReference type="RuleBase" id="RU000304"/>
    </source>
</evidence>
<dbReference type="InterPro" id="IPR017441">
    <property type="entry name" value="Protein_kinase_ATP_BS"/>
</dbReference>
<feature type="region of interest" description="Disordered" evidence="12">
    <location>
        <begin position="48"/>
        <end position="68"/>
    </location>
</feature>
<keyword evidence="5 10" id="KW-0547">Nucleotide-binding</keyword>
<evidence type="ECO:0000256" key="8">
    <source>
        <dbReference type="ARBA" id="ARBA00047899"/>
    </source>
</evidence>
<dbReference type="PANTHER" id="PTHR43671:SF98">
    <property type="entry name" value="SERINE_THREONINE-PROTEIN KINASE NEK11"/>
    <property type="match status" value="1"/>
</dbReference>
<dbReference type="GeneID" id="54580464"/>
<dbReference type="PANTHER" id="PTHR43671">
    <property type="entry name" value="SERINE/THREONINE-PROTEIN KINASE NEK"/>
    <property type="match status" value="1"/>
</dbReference>
<comment type="catalytic activity">
    <reaction evidence="8">
        <text>L-threonyl-[protein] + ATP = O-phospho-L-threonyl-[protein] + ADP + H(+)</text>
        <dbReference type="Rhea" id="RHEA:46608"/>
        <dbReference type="Rhea" id="RHEA-COMP:11060"/>
        <dbReference type="Rhea" id="RHEA-COMP:11605"/>
        <dbReference type="ChEBI" id="CHEBI:15378"/>
        <dbReference type="ChEBI" id="CHEBI:30013"/>
        <dbReference type="ChEBI" id="CHEBI:30616"/>
        <dbReference type="ChEBI" id="CHEBI:61977"/>
        <dbReference type="ChEBI" id="CHEBI:456216"/>
        <dbReference type="EC" id="2.7.11.1"/>
    </reaction>
</comment>
<proteinExistence type="inferred from homology"/>
<dbReference type="PROSITE" id="PS00107">
    <property type="entry name" value="PROTEIN_KINASE_ATP"/>
    <property type="match status" value="1"/>
</dbReference>
<reference evidence="14" key="1">
    <citation type="journal article" date="2020" name="Stud. Mycol.">
        <title>101 Dothideomycetes genomes: a test case for predicting lifestyles and emergence of pathogens.</title>
        <authorList>
            <person name="Haridas S."/>
            <person name="Albert R."/>
            <person name="Binder M."/>
            <person name="Bloem J."/>
            <person name="Labutti K."/>
            <person name="Salamov A."/>
            <person name="Andreopoulos B."/>
            <person name="Baker S."/>
            <person name="Barry K."/>
            <person name="Bills G."/>
            <person name="Bluhm B."/>
            <person name="Cannon C."/>
            <person name="Castanera R."/>
            <person name="Culley D."/>
            <person name="Daum C."/>
            <person name="Ezra D."/>
            <person name="Gonzalez J."/>
            <person name="Henrissat B."/>
            <person name="Kuo A."/>
            <person name="Liang C."/>
            <person name="Lipzen A."/>
            <person name="Lutzoni F."/>
            <person name="Magnuson J."/>
            <person name="Mondo S."/>
            <person name="Nolan M."/>
            <person name="Ohm R."/>
            <person name="Pangilinan J."/>
            <person name="Park H.-J."/>
            <person name="Ramirez L."/>
            <person name="Alfaro M."/>
            <person name="Sun H."/>
            <person name="Tritt A."/>
            <person name="Yoshinaga Y."/>
            <person name="Zwiers L.-H."/>
            <person name="Turgeon B."/>
            <person name="Goodwin S."/>
            <person name="Spatafora J."/>
            <person name="Crous P."/>
            <person name="Grigoriev I."/>
        </authorList>
    </citation>
    <scope>NUCLEOTIDE SEQUENCE</scope>
    <source>
        <strain evidence="14">CBS 122368</strain>
    </source>
</reference>
<feature type="domain" description="Protein kinase" evidence="13">
    <location>
        <begin position="114"/>
        <end position="394"/>
    </location>
</feature>
<evidence type="ECO:0000256" key="7">
    <source>
        <dbReference type="ARBA" id="ARBA00022840"/>
    </source>
</evidence>
<evidence type="ECO:0000256" key="10">
    <source>
        <dbReference type="PROSITE-ProRule" id="PRU10141"/>
    </source>
</evidence>
<comment type="similarity">
    <text evidence="1">Belongs to the protein kinase superfamily. NEK Ser/Thr protein kinase family. NIMA subfamily.</text>
</comment>
<evidence type="ECO:0000256" key="3">
    <source>
        <dbReference type="ARBA" id="ARBA00022527"/>
    </source>
</evidence>
<feature type="binding site" evidence="10">
    <location>
        <position position="143"/>
    </location>
    <ligand>
        <name>ATP</name>
        <dbReference type="ChEBI" id="CHEBI:30616"/>
    </ligand>
</feature>
<dbReference type="SMART" id="SM00220">
    <property type="entry name" value="S_TKc"/>
    <property type="match status" value="1"/>
</dbReference>
<evidence type="ECO:0000256" key="2">
    <source>
        <dbReference type="ARBA" id="ARBA00012513"/>
    </source>
</evidence>
<evidence type="ECO:0000259" key="13">
    <source>
        <dbReference type="PROSITE" id="PS50011"/>
    </source>
</evidence>
<evidence type="ECO:0000313" key="14">
    <source>
        <dbReference type="EMBL" id="KAF2244262.1"/>
    </source>
</evidence>
<dbReference type="InterPro" id="IPR050660">
    <property type="entry name" value="NEK_Ser/Thr_kinase"/>
</dbReference>
<dbReference type="GO" id="GO:0005524">
    <property type="term" value="F:ATP binding"/>
    <property type="evidence" value="ECO:0007669"/>
    <property type="project" value="UniProtKB-UniRule"/>
</dbReference>
<evidence type="ECO:0000256" key="5">
    <source>
        <dbReference type="ARBA" id="ARBA00022741"/>
    </source>
</evidence>
<dbReference type="CDD" id="cd00180">
    <property type="entry name" value="PKc"/>
    <property type="match status" value="1"/>
</dbReference>
<evidence type="ECO:0000256" key="9">
    <source>
        <dbReference type="ARBA" id="ARBA00048679"/>
    </source>
</evidence>
<dbReference type="Proteomes" id="UP000800094">
    <property type="component" value="Unassembled WGS sequence"/>
</dbReference>
<keyword evidence="3 11" id="KW-0723">Serine/threonine-protein kinase</keyword>
<evidence type="ECO:0000256" key="12">
    <source>
        <dbReference type="SAM" id="MobiDB-lite"/>
    </source>
</evidence>